<evidence type="ECO:0000256" key="2">
    <source>
        <dbReference type="ARBA" id="ARBA00005752"/>
    </source>
</evidence>
<dbReference type="RefSeq" id="WP_130565458.1">
    <property type="nucleotide sequence ID" value="NZ_SHLY01000001.1"/>
</dbReference>
<dbReference type="GO" id="GO:0004066">
    <property type="term" value="F:asparagine synthase (glutamine-hydrolyzing) activity"/>
    <property type="evidence" value="ECO:0007669"/>
    <property type="project" value="UniProtKB-EC"/>
</dbReference>
<dbReference type="InterPro" id="IPR006426">
    <property type="entry name" value="Asn_synth_AEB"/>
</dbReference>
<gene>
    <name evidence="9" type="primary">asnB</name>
    <name evidence="9" type="ORF">EXY25_01350</name>
</gene>
<keyword evidence="6" id="KW-0315">Glutamine amidotransferase</keyword>
<dbReference type="NCBIfam" id="TIGR01536">
    <property type="entry name" value="asn_synth_AEB"/>
    <property type="match status" value="1"/>
</dbReference>
<comment type="catalytic activity">
    <reaction evidence="7">
        <text>L-aspartate + L-glutamine + ATP + H2O = L-asparagine + L-glutamate + AMP + diphosphate + H(+)</text>
        <dbReference type="Rhea" id="RHEA:12228"/>
        <dbReference type="ChEBI" id="CHEBI:15377"/>
        <dbReference type="ChEBI" id="CHEBI:15378"/>
        <dbReference type="ChEBI" id="CHEBI:29985"/>
        <dbReference type="ChEBI" id="CHEBI:29991"/>
        <dbReference type="ChEBI" id="CHEBI:30616"/>
        <dbReference type="ChEBI" id="CHEBI:33019"/>
        <dbReference type="ChEBI" id="CHEBI:58048"/>
        <dbReference type="ChEBI" id="CHEBI:58359"/>
        <dbReference type="ChEBI" id="CHEBI:456215"/>
        <dbReference type="EC" id="6.3.5.4"/>
    </reaction>
</comment>
<keyword evidence="5" id="KW-0067">ATP-binding</keyword>
<dbReference type="PANTHER" id="PTHR43284">
    <property type="entry name" value="ASPARAGINE SYNTHETASE (GLUTAMINE-HYDROLYZING)"/>
    <property type="match status" value="1"/>
</dbReference>
<evidence type="ECO:0000256" key="7">
    <source>
        <dbReference type="ARBA" id="ARBA00048741"/>
    </source>
</evidence>
<dbReference type="Pfam" id="PF13537">
    <property type="entry name" value="GATase_7"/>
    <property type="match status" value="1"/>
</dbReference>
<evidence type="ECO:0000313" key="10">
    <source>
        <dbReference type="Proteomes" id="UP000292544"/>
    </source>
</evidence>
<dbReference type="InterPro" id="IPR033738">
    <property type="entry name" value="AsnB_N"/>
</dbReference>
<dbReference type="InterPro" id="IPR001962">
    <property type="entry name" value="Asn_synthase"/>
</dbReference>
<dbReference type="CDD" id="cd01991">
    <property type="entry name" value="Asn_synthase_B_C"/>
    <property type="match status" value="1"/>
</dbReference>
<reference evidence="10" key="1">
    <citation type="submission" date="2019-02" db="EMBL/GenBank/DDBJ databases">
        <title>Draft genome sequence of Muricauda sp. 176CP4-71.</title>
        <authorList>
            <person name="Park J.-S."/>
        </authorList>
    </citation>
    <scope>NUCLEOTIDE SEQUENCE [LARGE SCALE GENOMIC DNA]</scope>
    <source>
        <strain evidence="10">176GS2-150</strain>
    </source>
</reference>
<dbReference type="SUPFAM" id="SSF52402">
    <property type="entry name" value="Adenine nucleotide alpha hydrolases-like"/>
    <property type="match status" value="1"/>
</dbReference>
<dbReference type="SUPFAM" id="SSF56235">
    <property type="entry name" value="N-terminal nucleophile aminohydrolases (Ntn hydrolases)"/>
    <property type="match status" value="1"/>
</dbReference>
<dbReference type="InterPro" id="IPR017932">
    <property type="entry name" value="GATase_2_dom"/>
</dbReference>
<name>A0ABY1WT49_9GAMM</name>
<evidence type="ECO:0000256" key="4">
    <source>
        <dbReference type="ARBA" id="ARBA00022741"/>
    </source>
</evidence>
<dbReference type="PROSITE" id="PS51278">
    <property type="entry name" value="GATASE_TYPE_2"/>
    <property type="match status" value="1"/>
</dbReference>
<sequence>MCGLAGIVNFNHPHANFKTRLPTMLAAQRHRGPDGCGFKYYGSAALAHTRLALIDLAGGDQPFISRDQRYCLVYNGEIYNFAELRRELAPLWSFATESDTEVVLAAYVCWGERALHRFNGMFAFFIWDEQLKQGFAARDLLGIKPFAYQYQHGELLFGSEAKAIVAVAQTPVKADADAILEYLVAPYFSGVESSMFAGIEYLQPGHCLHIDSNGLVIRQWRDYQLTAEITPEQNVEDELSHLLGKATNRAMRADVPVATYLSGGLDSTLISAIANKAAPQPLACFSIRFADHGKIDYANSLIVSSDDMPCALGAAQEIGLRQQIVDVDEQQIAESFSELAAVNDALPAWEQEFAQFHLARVAGAQFKAVLVGDAADETHWGYPFLLDQAATRSPAGILARFSLPKLALGSAQELTQMFNDKYQQLAGSAGYGWHSATERSLATAYLVVKRWLPRLLHNGDIHAMRHSLEARVPFADVELLDFARKVHPELGYRQGCEKWLLRQGSRGLLPEQVRTRPKSALPKAQSVGLVYQRLARTALQTSAEFIGHFLELAPLFSLSTQREPLTEMERALLFRVISLSYWQQRYKVVI</sequence>
<protein>
    <recommendedName>
        <fullName evidence="3">asparagine synthase (glutamine-hydrolyzing)</fullName>
        <ecNumber evidence="3">6.3.5.4</ecNumber>
    </recommendedName>
</protein>
<accession>A0ABY1WT49</accession>
<evidence type="ECO:0000259" key="8">
    <source>
        <dbReference type="PROSITE" id="PS51278"/>
    </source>
</evidence>
<evidence type="ECO:0000256" key="3">
    <source>
        <dbReference type="ARBA" id="ARBA00012737"/>
    </source>
</evidence>
<dbReference type="InterPro" id="IPR051786">
    <property type="entry name" value="ASN_synthetase/amidase"/>
</dbReference>
<dbReference type="PIRSF" id="PIRSF001589">
    <property type="entry name" value="Asn_synthetase_glu-h"/>
    <property type="match status" value="1"/>
</dbReference>
<comment type="pathway">
    <text evidence="1">Amino-acid biosynthesis; L-asparagine biosynthesis; L-asparagine from L-aspartate (L-Gln route): step 1/1.</text>
</comment>
<evidence type="ECO:0000256" key="1">
    <source>
        <dbReference type="ARBA" id="ARBA00005187"/>
    </source>
</evidence>
<dbReference type="Proteomes" id="UP000292544">
    <property type="component" value="Unassembled WGS sequence"/>
</dbReference>
<comment type="caution">
    <text evidence="9">The sequence shown here is derived from an EMBL/GenBank/DDBJ whole genome shotgun (WGS) entry which is preliminary data.</text>
</comment>
<keyword evidence="9" id="KW-0436">Ligase</keyword>
<dbReference type="Gene3D" id="3.60.20.10">
    <property type="entry name" value="Glutamine Phosphoribosylpyrophosphate, subunit 1, domain 1"/>
    <property type="match status" value="1"/>
</dbReference>
<feature type="domain" description="Glutamine amidotransferase type-2" evidence="8">
    <location>
        <begin position="2"/>
        <end position="213"/>
    </location>
</feature>
<dbReference type="InterPro" id="IPR014729">
    <property type="entry name" value="Rossmann-like_a/b/a_fold"/>
</dbReference>
<proteinExistence type="inferred from homology"/>
<comment type="similarity">
    <text evidence="2">Belongs to the asparagine synthetase family.</text>
</comment>
<dbReference type="Pfam" id="PF00733">
    <property type="entry name" value="Asn_synthase"/>
    <property type="match status" value="1"/>
</dbReference>
<dbReference type="PANTHER" id="PTHR43284:SF1">
    <property type="entry name" value="ASPARAGINE SYNTHETASE"/>
    <property type="match status" value="1"/>
</dbReference>
<keyword evidence="4" id="KW-0547">Nucleotide-binding</keyword>
<keyword evidence="10" id="KW-1185">Reference proteome</keyword>
<evidence type="ECO:0000313" key="9">
    <source>
        <dbReference type="EMBL" id="TAA47919.1"/>
    </source>
</evidence>
<dbReference type="Gene3D" id="3.40.50.620">
    <property type="entry name" value="HUPs"/>
    <property type="match status" value="1"/>
</dbReference>
<evidence type="ECO:0000256" key="6">
    <source>
        <dbReference type="ARBA" id="ARBA00022962"/>
    </source>
</evidence>
<dbReference type="InterPro" id="IPR029055">
    <property type="entry name" value="Ntn_hydrolases_N"/>
</dbReference>
<dbReference type="EMBL" id="SHLY01000001">
    <property type="protein sequence ID" value="TAA47919.1"/>
    <property type="molecule type" value="Genomic_DNA"/>
</dbReference>
<dbReference type="CDD" id="cd00712">
    <property type="entry name" value="AsnB"/>
    <property type="match status" value="1"/>
</dbReference>
<dbReference type="EC" id="6.3.5.4" evidence="3"/>
<organism evidence="9 10">
    <name type="scientific">Corallincola spongiicola</name>
    <dbReference type="NCBI Taxonomy" id="2520508"/>
    <lineage>
        <taxon>Bacteria</taxon>
        <taxon>Pseudomonadati</taxon>
        <taxon>Pseudomonadota</taxon>
        <taxon>Gammaproteobacteria</taxon>
        <taxon>Alteromonadales</taxon>
        <taxon>Psychromonadaceae</taxon>
        <taxon>Corallincola</taxon>
    </lineage>
</organism>
<evidence type="ECO:0000256" key="5">
    <source>
        <dbReference type="ARBA" id="ARBA00022840"/>
    </source>
</evidence>